<evidence type="ECO:0000256" key="1">
    <source>
        <dbReference type="SAM" id="MobiDB-lite"/>
    </source>
</evidence>
<name>A0A9W4MIW1_9ACTN</name>
<reference evidence="2" key="1">
    <citation type="submission" date="2021-06" db="EMBL/GenBank/DDBJ databases">
        <authorList>
            <person name="Arsene-Ploetze F."/>
        </authorList>
    </citation>
    <scope>NUCLEOTIDE SEQUENCE</scope>
    <source>
        <strain evidence="2">SBRY1</strain>
    </source>
</reference>
<comment type="caution">
    <text evidence="2">The sequence shown here is derived from an EMBL/GenBank/DDBJ whole genome shotgun (WGS) entry which is preliminary data.</text>
</comment>
<feature type="compositionally biased region" description="Basic and acidic residues" evidence="1">
    <location>
        <begin position="38"/>
        <end position="66"/>
    </location>
</feature>
<proteinExistence type="predicted"/>
<protein>
    <submittedName>
        <fullName evidence="2">Uncharacterized protein</fullName>
    </submittedName>
</protein>
<evidence type="ECO:0000313" key="2">
    <source>
        <dbReference type="EMBL" id="CAG7648416.1"/>
    </source>
</evidence>
<organism evidence="2 3">
    <name type="scientific">Actinacidiphila bryophytorum</name>
    <dbReference type="NCBI Taxonomy" id="1436133"/>
    <lineage>
        <taxon>Bacteria</taxon>
        <taxon>Bacillati</taxon>
        <taxon>Actinomycetota</taxon>
        <taxon>Actinomycetes</taxon>
        <taxon>Kitasatosporales</taxon>
        <taxon>Streptomycetaceae</taxon>
        <taxon>Actinacidiphila</taxon>
    </lineage>
</organism>
<evidence type="ECO:0000313" key="3">
    <source>
        <dbReference type="Proteomes" id="UP001153328"/>
    </source>
</evidence>
<feature type="region of interest" description="Disordered" evidence="1">
    <location>
        <begin position="17"/>
        <end position="66"/>
    </location>
</feature>
<sequence length="66" mass="7300">MSLRIRLHAGDSEAFGLVFDDPVRPGTRGRQSPQGRIRTGEATDQAERSPAGDHHRPVLRHSAESR</sequence>
<gene>
    <name evidence="2" type="ORF">SBRY_40925</name>
</gene>
<dbReference type="Proteomes" id="UP001153328">
    <property type="component" value="Unassembled WGS sequence"/>
</dbReference>
<accession>A0A9W4MIW1</accession>
<keyword evidence="3" id="KW-1185">Reference proteome</keyword>
<dbReference type="AlphaFoldDB" id="A0A9W4MIW1"/>
<dbReference type="EMBL" id="CAJVAX010000018">
    <property type="protein sequence ID" value="CAG7648416.1"/>
    <property type="molecule type" value="Genomic_DNA"/>
</dbReference>